<name>A0A0H4WPI9_9BACT</name>
<organism evidence="1 2">
    <name type="scientific">Pseudomyxococcus hansupus</name>
    <dbReference type="NCBI Taxonomy" id="1297742"/>
    <lineage>
        <taxon>Bacteria</taxon>
        <taxon>Pseudomonadati</taxon>
        <taxon>Myxococcota</taxon>
        <taxon>Myxococcia</taxon>
        <taxon>Myxococcales</taxon>
        <taxon>Cystobacterineae</taxon>
        <taxon>Myxococcaceae</taxon>
        <taxon>Pseudomyxococcus</taxon>
    </lineage>
</organism>
<dbReference type="EMBL" id="CP012109">
    <property type="protein sequence ID" value="AKQ63250.1"/>
    <property type="molecule type" value="Genomic_DNA"/>
</dbReference>
<keyword evidence="2" id="KW-1185">Reference proteome</keyword>
<dbReference type="Proteomes" id="UP000009026">
    <property type="component" value="Chromosome"/>
</dbReference>
<accession>A0A0H4WPI9</accession>
<protein>
    <submittedName>
        <fullName evidence="1">Uncharacterized protein</fullName>
    </submittedName>
</protein>
<dbReference type="STRING" id="1297742.A176_000162"/>
<reference evidence="1 2" key="1">
    <citation type="journal article" date="2016" name="PLoS ONE">
        <title>Complete Genome Sequence and Comparative Genomics of a Novel Myxobacterium Myxococcus hansupus.</title>
        <authorList>
            <person name="Sharma G."/>
            <person name="Narwani T."/>
            <person name="Subramanian S."/>
        </authorList>
    </citation>
    <scope>NUCLEOTIDE SEQUENCE [LARGE SCALE GENOMIC DNA]</scope>
    <source>
        <strain evidence="2">mixupus</strain>
    </source>
</reference>
<sequence>MFALRIELEGKDMMVTWGYDGQKLADFGIVTLPPQWFIRQVAGQKTLTVLSSEFECAFDLCPDAPIAGSRCSGE</sequence>
<evidence type="ECO:0000313" key="2">
    <source>
        <dbReference type="Proteomes" id="UP000009026"/>
    </source>
</evidence>
<dbReference type="KEGG" id="mym:A176_000162"/>
<dbReference type="AlphaFoldDB" id="A0A0H4WPI9"/>
<proteinExistence type="predicted"/>
<dbReference type="PATRIC" id="fig|1297742.4.peg.168"/>
<evidence type="ECO:0000313" key="1">
    <source>
        <dbReference type="EMBL" id="AKQ63250.1"/>
    </source>
</evidence>
<gene>
    <name evidence="1" type="ORF">A176_000162</name>
</gene>